<dbReference type="Proteomes" id="UP000243975">
    <property type="component" value="Unassembled WGS sequence"/>
</dbReference>
<reference evidence="1 2" key="1">
    <citation type="journal article" date="2016" name="Sci. Rep.">
        <title>The genome sequence of the outbreeding globe artichoke constructed de novo incorporating a phase-aware low-pass sequencing strategy of F1 progeny.</title>
        <authorList>
            <person name="Scaglione D."/>
            <person name="Reyes-Chin-Wo S."/>
            <person name="Acquadro A."/>
            <person name="Froenicke L."/>
            <person name="Portis E."/>
            <person name="Beitel C."/>
            <person name="Tirone M."/>
            <person name="Mauro R."/>
            <person name="Lo Monaco A."/>
            <person name="Mauromicale G."/>
            <person name="Faccioli P."/>
            <person name="Cattivelli L."/>
            <person name="Rieseberg L."/>
            <person name="Michelmore R."/>
            <person name="Lanteri S."/>
        </authorList>
    </citation>
    <scope>NUCLEOTIDE SEQUENCE [LARGE SCALE GENOMIC DNA]</scope>
    <source>
        <strain evidence="1">2C</strain>
    </source>
</reference>
<name>A0A103Y885_CYNCS</name>
<dbReference type="Gramene" id="KVI04315">
    <property type="protein sequence ID" value="KVI04315"/>
    <property type="gene ID" value="Ccrd_017374"/>
</dbReference>
<comment type="caution">
    <text evidence="1">The sequence shown here is derived from an EMBL/GenBank/DDBJ whole genome shotgun (WGS) entry which is preliminary data.</text>
</comment>
<proteinExistence type="predicted"/>
<evidence type="ECO:0000313" key="2">
    <source>
        <dbReference type="Proteomes" id="UP000243975"/>
    </source>
</evidence>
<accession>A0A103Y885</accession>
<evidence type="ECO:0000313" key="1">
    <source>
        <dbReference type="EMBL" id="KVI04315.1"/>
    </source>
</evidence>
<gene>
    <name evidence="1" type="ORF">Ccrd_017374</name>
</gene>
<organism evidence="1 2">
    <name type="scientific">Cynara cardunculus var. scolymus</name>
    <name type="common">Globe artichoke</name>
    <name type="synonym">Cynara scolymus</name>
    <dbReference type="NCBI Taxonomy" id="59895"/>
    <lineage>
        <taxon>Eukaryota</taxon>
        <taxon>Viridiplantae</taxon>
        <taxon>Streptophyta</taxon>
        <taxon>Embryophyta</taxon>
        <taxon>Tracheophyta</taxon>
        <taxon>Spermatophyta</taxon>
        <taxon>Magnoliopsida</taxon>
        <taxon>eudicotyledons</taxon>
        <taxon>Gunneridae</taxon>
        <taxon>Pentapetalae</taxon>
        <taxon>asterids</taxon>
        <taxon>campanulids</taxon>
        <taxon>Asterales</taxon>
        <taxon>Asteraceae</taxon>
        <taxon>Carduoideae</taxon>
        <taxon>Cardueae</taxon>
        <taxon>Carduinae</taxon>
        <taxon>Cynara</taxon>
    </lineage>
</organism>
<protein>
    <submittedName>
        <fullName evidence="1">Uncharacterized protein</fullName>
    </submittedName>
</protein>
<sequence length="125" mass="14264">MKRSYAYITPPKFDLGISPIKQPKPVSIVWREELQGPELNRNSKGIERSSPMESELLFSTPNDMKLHPHAIESLGCTTTIYISVIDAWATLLNYGERLMIWHLNTVGYATGKELDETGQERLRMD</sequence>
<dbReference type="EMBL" id="LEKV01002237">
    <property type="protein sequence ID" value="KVI04315.1"/>
    <property type="molecule type" value="Genomic_DNA"/>
</dbReference>
<keyword evidence="2" id="KW-1185">Reference proteome</keyword>
<dbReference type="AlphaFoldDB" id="A0A103Y885"/>